<name>A0A8S4NXE1_OWEFU</name>
<proteinExistence type="predicted"/>
<gene>
    <name evidence="1" type="ORF">OFUS_LOCUS11877</name>
</gene>
<organism evidence="1 2">
    <name type="scientific">Owenia fusiformis</name>
    <name type="common">Polychaete worm</name>
    <dbReference type="NCBI Taxonomy" id="6347"/>
    <lineage>
        <taxon>Eukaryota</taxon>
        <taxon>Metazoa</taxon>
        <taxon>Spiralia</taxon>
        <taxon>Lophotrochozoa</taxon>
        <taxon>Annelida</taxon>
        <taxon>Polychaeta</taxon>
        <taxon>Sedentaria</taxon>
        <taxon>Canalipalpata</taxon>
        <taxon>Sabellida</taxon>
        <taxon>Oweniida</taxon>
        <taxon>Oweniidae</taxon>
        <taxon>Owenia</taxon>
    </lineage>
</organism>
<keyword evidence="2" id="KW-1185">Reference proteome</keyword>
<sequence>MDRKVKKFNPDSKINSVELDFILTPPPHMRQSKKATQSITGVLEADLHAQRYYYQVEAMNVVNSQDIHLELMSSNENGLEKSNLYEIVDVKFVTASQMFANVQECLSSELFQVYDIFMGNILQPWSCFGHVLYKGFDKLRL</sequence>
<comment type="caution">
    <text evidence="1">The sequence shown here is derived from an EMBL/GenBank/DDBJ whole genome shotgun (WGS) entry which is preliminary data.</text>
</comment>
<evidence type="ECO:0000313" key="1">
    <source>
        <dbReference type="EMBL" id="CAH1785874.1"/>
    </source>
</evidence>
<reference evidence="1" key="1">
    <citation type="submission" date="2022-03" db="EMBL/GenBank/DDBJ databases">
        <authorList>
            <person name="Martin C."/>
        </authorList>
    </citation>
    <scope>NUCLEOTIDE SEQUENCE</scope>
</reference>
<dbReference type="Proteomes" id="UP000749559">
    <property type="component" value="Unassembled WGS sequence"/>
</dbReference>
<dbReference type="AlphaFoldDB" id="A0A8S4NXE1"/>
<accession>A0A8S4NXE1</accession>
<protein>
    <submittedName>
        <fullName evidence="1">Uncharacterized protein</fullName>
    </submittedName>
</protein>
<evidence type="ECO:0000313" key="2">
    <source>
        <dbReference type="Proteomes" id="UP000749559"/>
    </source>
</evidence>
<dbReference type="EMBL" id="CAIIXF020000006">
    <property type="protein sequence ID" value="CAH1785874.1"/>
    <property type="molecule type" value="Genomic_DNA"/>
</dbReference>